<protein>
    <submittedName>
        <fullName evidence="1">IS6 family transposase</fullName>
    </submittedName>
</protein>
<accession>A0A4U3LAA0</accession>
<name>A0A4U3LAA0_9BACT</name>
<dbReference type="EMBL" id="SZQL01000001">
    <property type="protein sequence ID" value="TKK72080.1"/>
    <property type="molecule type" value="Genomic_DNA"/>
</dbReference>
<gene>
    <name evidence="1" type="ORF">FC093_02520</name>
</gene>
<reference evidence="1 2" key="1">
    <citation type="submission" date="2019-05" db="EMBL/GenBank/DDBJ databases">
        <title>Panacibacter sp. strain 17mud1-8 Genome sequencing and assembly.</title>
        <authorList>
            <person name="Chhetri G."/>
        </authorList>
    </citation>
    <scope>NUCLEOTIDE SEQUENCE [LARGE SCALE GENOMIC DNA]</scope>
    <source>
        <strain evidence="1 2">17mud1-8</strain>
    </source>
</reference>
<sequence>EPASRTLTGIEIVRMIKKEQVASPMATYFKMFCSLGV</sequence>
<keyword evidence="2" id="KW-1185">Reference proteome</keyword>
<evidence type="ECO:0000313" key="1">
    <source>
        <dbReference type="EMBL" id="TKK72080.1"/>
    </source>
</evidence>
<comment type="caution">
    <text evidence="1">The sequence shown here is derived from an EMBL/GenBank/DDBJ whole genome shotgun (WGS) entry which is preliminary data.</text>
</comment>
<feature type="non-terminal residue" evidence="1">
    <location>
        <position position="1"/>
    </location>
</feature>
<organism evidence="1 2">
    <name type="scientific">Ilyomonas limi</name>
    <dbReference type="NCBI Taxonomy" id="2575867"/>
    <lineage>
        <taxon>Bacteria</taxon>
        <taxon>Pseudomonadati</taxon>
        <taxon>Bacteroidota</taxon>
        <taxon>Chitinophagia</taxon>
        <taxon>Chitinophagales</taxon>
        <taxon>Chitinophagaceae</taxon>
        <taxon>Ilyomonas</taxon>
    </lineage>
</organism>
<proteinExistence type="predicted"/>
<dbReference type="AlphaFoldDB" id="A0A4U3LAA0"/>
<evidence type="ECO:0000313" key="2">
    <source>
        <dbReference type="Proteomes" id="UP000305848"/>
    </source>
</evidence>
<dbReference type="Proteomes" id="UP000305848">
    <property type="component" value="Unassembled WGS sequence"/>
</dbReference>